<feature type="transmembrane region" description="Helical" evidence="1">
    <location>
        <begin position="50"/>
        <end position="73"/>
    </location>
</feature>
<gene>
    <name evidence="2" type="primary">HaV53_ORF42</name>
</gene>
<accession>A0A1C9C510</accession>
<protein>
    <submittedName>
        <fullName evidence="2">Uncharacterized protein</fullName>
    </submittedName>
</protein>
<proteinExistence type="predicted"/>
<dbReference type="GeneID" id="37618423"/>
<keyword evidence="1" id="KW-0812">Transmembrane</keyword>
<organism evidence="2 3">
    <name type="scientific">Heterosigma akashiwo virus 01</name>
    <name type="common">HaV01</name>
    <dbReference type="NCBI Taxonomy" id="97195"/>
    <lineage>
        <taxon>Viruses</taxon>
        <taxon>Varidnaviria</taxon>
        <taxon>Bamfordvirae</taxon>
        <taxon>Nucleocytoviricota</taxon>
        <taxon>Megaviricetes</taxon>
        <taxon>Algavirales</taxon>
        <taxon>Phycodnaviridae</taxon>
        <taxon>Raphidovirus</taxon>
        <taxon>Raphidovirus japonicum</taxon>
    </lineage>
</organism>
<dbReference type="RefSeq" id="YP_009507439.1">
    <property type="nucleotide sequence ID" value="NC_038553.1"/>
</dbReference>
<sequence>MAELFSQLEKFLISSFHGGGGLSMAIFLVSLYGINYLLKNVSLTNMRKKLILSAAVAYVIVYLTFGIFVRPLGFEFLYSPPSTGRVYEANYSTWWLIAYVALFVGIAAAFYYYSKILTNYDINGTDIISTFGQEMDFEDEDEDMMYEEEFKNTGRHRRGNNASKKRNITERFGGLGLLKDGEDEESFKSLGKVSNFFQKLK</sequence>
<keyword evidence="1" id="KW-0472">Membrane</keyword>
<evidence type="ECO:0000256" key="1">
    <source>
        <dbReference type="SAM" id="Phobius"/>
    </source>
</evidence>
<dbReference type="Proteomes" id="UP000232488">
    <property type="component" value="Segment"/>
</dbReference>
<dbReference type="EMBL" id="KX008963">
    <property type="protein sequence ID" value="AOM63373.1"/>
    <property type="molecule type" value="Genomic_DNA"/>
</dbReference>
<evidence type="ECO:0000313" key="2">
    <source>
        <dbReference type="EMBL" id="AOM63373.1"/>
    </source>
</evidence>
<name>A0A1C9C510_HAV01</name>
<feature type="transmembrane region" description="Helical" evidence="1">
    <location>
        <begin position="93"/>
        <end position="113"/>
    </location>
</feature>
<keyword evidence="3" id="KW-1185">Reference proteome</keyword>
<dbReference type="KEGG" id="vg:37618423"/>
<feature type="transmembrane region" description="Helical" evidence="1">
    <location>
        <begin position="20"/>
        <end position="38"/>
    </location>
</feature>
<organismHost>
    <name type="scientific">Heterosigma akashiwo</name>
    <name type="common">Chromophytic alga</name>
    <name type="synonym">Heterosigma carterae</name>
    <dbReference type="NCBI Taxonomy" id="2829"/>
</organismHost>
<reference evidence="2 3" key="1">
    <citation type="submission" date="2016-03" db="EMBL/GenBank/DDBJ databases">
        <title>Genome sequences of a Phycodnavirus, Heterosigma akashiwo virus strain 53.</title>
        <authorList>
            <person name="Ueki S."/>
            <person name="Ogura Y."/>
            <person name="Hayashi T."/>
        </authorList>
    </citation>
    <scope>NUCLEOTIDE SEQUENCE [LARGE SCALE GENOMIC DNA]</scope>
    <source>
        <strain evidence="2">HaV53</strain>
    </source>
</reference>
<keyword evidence="1" id="KW-1133">Transmembrane helix</keyword>
<evidence type="ECO:0000313" key="3">
    <source>
        <dbReference type="Proteomes" id="UP000232488"/>
    </source>
</evidence>